<name>A0AA36DEJ5_9BILA</name>
<accession>A0AA36DEJ5</accession>
<dbReference type="GO" id="GO:0003676">
    <property type="term" value="F:nucleic acid binding"/>
    <property type="evidence" value="ECO:0007669"/>
    <property type="project" value="InterPro"/>
</dbReference>
<organism evidence="2 3">
    <name type="scientific">Mesorhabditis spiculigera</name>
    <dbReference type="NCBI Taxonomy" id="96644"/>
    <lineage>
        <taxon>Eukaryota</taxon>
        <taxon>Metazoa</taxon>
        <taxon>Ecdysozoa</taxon>
        <taxon>Nematoda</taxon>
        <taxon>Chromadorea</taxon>
        <taxon>Rhabditida</taxon>
        <taxon>Rhabditina</taxon>
        <taxon>Rhabditomorpha</taxon>
        <taxon>Rhabditoidea</taxon>
        <taxon>Rhabditidae</taxon>
        <taxon>Mesorhabditinae</taxon>
        <taxon>Mesorhabditis</taxon>
    </lineage>
</organism>
<proteinExistence type="predicted"/>
<feature type="compositionally biased region" description="Basic and acidic residues" evidence="1">
    <location>
        <begin position="512"/>
        <end position="543"/>
    </location>
</feature>
<feature type="non-terminal residue" evidence="2">
    <location>
        <position position="1"/>
    </location>
</feature>
<gene>
    <name evidence="2" type="ORF">MSPICULIGERA_LOCUS22860</name>
</gene>
<dbReference type="SUPFAM" id="SSF54928">
    <property type="entry name" value="RNA-binding domain, RBD"/>
    <property type="match status" value="1"/>
</dbReference>
<comment type="caution">
    <text evidence="2">The sequence shown here is derived from an EMBL/GenBank/DDBJ whole genome shotgun (WGS) entry which is preliminary data.</text>
</comment>
<dbReference type="InterPro" id="IPR035979">
    <property type="entry name" value="RBD_domain_sf"/>
</dbReference>
<keyword evidence="3" id="KW-1185">Reference proteome</keyword>
<reference evidence="2" key="1">
    <citation type="submission" date="2023-06" db="EMBL/GenBank/DDBJ databases">
        <authorList>
            <person name="Delattre M."/>
        </authorList>
    </citation>
    <scope>NUCLEOTIDE SEQUENCE</scope>
    <source>
        <strain evidence="2">AF72</strain>
    </source>
</reference>
<protein>
    <recommendedName>
        <fullName evidence="4">RRM domain-containing protein</fullName>
    </recommendedName>
</protein>
<evidence type="ECO:0000256" key="1">
    <source>
        <dbReference type="SAM" id="MobiDB-lite"/>
    </source>
</evidence>
<dbReference type="Proteomes" id="UP001177023">
    <property type="component" value="Unassembled WGS sequence"/>
</dbReference>
<dbReference type="CDD" id="cd00590">
    <property type="entry name" value="RRM_SF"/>
    <property type="match status" value="1"/>
</dbReference>
<feature type="compositionally biased region" description="Basic and acidic residues" evidence="1">
    <location>
        <begin position="593"/>
        <end position="609"/>
    </location>
</feature>
<feature type="region of interest" description="Disordered" evidence="1">
    <location>
        <begin position="225"/>
        <end position="262"/>
    </location>
</feature>
<dbReference type="AlphaFoldDB" id="A0AA36DEJ5"/>
<feature type="compositionally biased region" description="Low complexity" evidence="1">
    <location>
        <begin position="548"/>
        <end position="559"/>
    </location>
</feature>
<evidence type="ECO:0000313" key="2">
    <source>
        <dbReference type="EMBL" id="CAJ0584820.1"/>
    </source>
</evidence>
<sequence length="660" mass="75303">MFLRQTGLELFGANNRLRAPEILPFSISTDFDFVPQKTLLSRPTCYQQSNCYGNMTGSENGDISLTPDDEIKEESLLDDDEVLDENDHGDDVPCITQEEFFERHGGDPKKLDLSRAVLVSNLPSDFMGDDYAVFNEALLEMLSSDFKVSRDNIDAVIRVPKLKKDASDQENALCALISFKTKVHKHRMIAQKKVAEEKSALSLSSVDEIPQDWFDADLLTLADEVGGADEDGGENKSNKEDKKGNKDKAKPDPEAEKQRLKEEREAFVKRYEEDNDDDVAYTTNWDGAPEFQWKICAGKNDHRKVILENIHLTDLRDPFLYRAIAKAESVDVEVPQRYSFDGTKAHKGKVTITFSRDHLVMPSAMRSLIYIRSPHKRRIKIYLPQHETTLKSKDDFEKRLGRVIEETLSMRQLVVKVLPETFELTLEKAKEWFSDFNVESAEAVKDGRGQNVALVTFATTTDAMDAHQNQHFLSIDDTKCQIFLMSIEVNKNYLSVFDKAAETAVYQAKMTKRNEEERKEREKRSIKRRADDHPNDKRARWENTTRSPRGAAPRGTRGTFRGRARGRGAPLANSRPVARAPIPRTYETTSSYTRREDPYRSTERHREPYSRSAFEPTTRSAFATYGDIGGSSYSTYSQSAFDFGRSTASNPAFSDKRRYY</sequence>
<dbReference type="EMBL" id="CATQJA010002701">
    <property type="protein sequence ID" value="CAJ0584820.1"/>
    <property type="molecule type" value="Genomic_DNA"/>
</dbReference>
<evidence type="ECO:0000313" key="3">
    <source>
        <dbReference type="Proteomes" id="UP001177023"/>
    </source>
</evidence>
<feature type="compositionally biased region" description="Basic and acidic residues" evidence="1">
    <location>
        <begin position="233"/>
        <end position="262"/>
    </location>
</feature>
<feature type="region of interest" description="Disordered" evidence="1">
    <location>
        <begin position="508"/>
        <end position="615"/>
    </location>
</feature>
<evidence type="ECO:0008006" key="4">
    <source>
        <dbReference type="Google" id="ProtNLM"/>
    </source>
</evidence>